<accession>A0ABT7DSE4</accession>
<dbReference type="EMBL" id="JASJEU010000022">
    <property type="protein sequence ID" value="MDJ1651451.1"/>
    <property type="molecule type" value="Genomic_DNA"/>
</dbReference>
<reference evidence="1 2" key="1">
    <citation type="submission" date="2023-05" db="EMBL/GenBank/DDBJ databases">
        <title>Gordonibacter KGMB12511T sp. nov., isolated from faeces of healthy Korean.</title>
        <authorList>
            <person name="Kim H.S."/>
            <person name="Kim J.-S."/>
            <person name="Suh M.K."/>
            <person name="Eom M.K."/>
            <person name="Do H.E."/>
            <person name="Lee J.-S."/>
        </authorList>
    </citation>
    <scope>NUCLEOTIDE SEQUENCE [LARGE SCALE GENOMIC DNA]</scope>
    <source>
        <strain evidence="1 2">KGMB12511</strain>
    </source>
</reference>
<gene>
    <name evidence="1" type="ORF">QNJ86_11625</name>
</gene>
<dbReference type="RefSeq" id="WP_283832795.1">
    <property type="nucleotide sequence ID" value="NZ_JASJEU010000022.1"/>
</dbReference>
<protein>
    <recommendedName>
        <fullName evidence="3">Cell division protein ZapA</fullName>
    </recommendedName>
</protein>
<comment type="caution">
    <text evidence="1">The sequence shown here is derived from an EMBL/GenBank/DDBJ whole genome shotgun (WGS) entry which is preliminary data.</text>
</comment>
<organism evidence="1 2">
    <name type="scientific">Gordonibacter faecis</name>
    <dbReference type="NCBI Taxonomy" id="3047475"/>
    <lineage>
        <taxon>Bacteria</taxon>
        <taxon>Bacillati</taxon>
        <taxon>Actinomycetota</taxon>
        <taxon>Coriobacteriia</taxon>
        <taxon>Eggerthellales</taxon>
        <taxon>Eggerthellaceae</taxon>
        <taxon>Gordonibacter</taxon>
    </lineage>
</organism>
<evidence type="ECO:0000313" key="1">
    <source>
        <dbReference type="EMBL" id="MDJ1651451.1"/>
    </source>
</evidence>
<evidence type="ECO:0008006" key="3">
    <source>
        <dbReference type="Google" id="ProtNLM"/>
    </source>
</evidence>
<proteinExistence type="predicted"/>
<sequence>MAKGRKYVRASVRFADKLGMLTDETEDVAQGLRCVRTALGHDDAECDDYIRGQVNVLLATAEDASTKASSLTEEVERYLAILRQERQEATARKQNKNA</sequence>
<dbReference type="Proteomes" id="UP001232750">
    <property type="component" value="Unassembled WGS sequence"/>
</dbReference>
<evidence type="ECO:0000313" key="2">
    <source>
        <dbReference type="Proteomes" id="UP001232750"/>
    </source>
</evidence>
<keyword evidence="2" id="KW-1185">Reference proteome</keyword>
<name>A0ABT7DSE4_9ACTN</name>